<dbReference type="GO" id="GO:0005524">
    <property type="term" value="F:ATP binding"/>
    <property type="evidence" value="ECO:0007669"/>
    <property type="project" value="UniProtKB-KW"/>
</dbReference>
<dbReference type="InterPro" id="IPR003959">
    <property type="entry name" value="ATPase_AAA_core"/>
</dbReference>
<dbReference type="CDD" id="cd19481">
    <property type="entry name" value="RecA-like_protease"/>
    <property type="match status" value="1"/>
</dbReference>
<dbReference type="InterPro" id="IPR050221">
    <property type="entry name" value="26S_Proteasome_ATPase"/>
</dbReference>
<dbReference type="AlphaFoldDB" id="A0A317N0J5"/>
<dbReference type="InterPro" id="IPR027417">
    <property type="entry name" value="P-loop_NTPase"/>
</dbReference>
<evidence type="ECO:0000256" key="3">
    <source>
        <dbReference type="ARBA" id="ARBA00022840"/>
    </source>
</evidence>
<comment type="similarity">
    <text evidence="1">Belongs to the AAA ATPase family.</text>
</comment>
<reference evidence="5 6" key="1">
    <citation type="submission" date="2018-05" db="EMBL/GenBank/DDBJ databases">
        <title>Genomic Encyclopedia of Type Strains, Phase IV (KMG-IV): sequencing the most valuable type-strain genomes for metagenomic binning, comparative biology and taxonomic classification.</title>
        <authorList>
            <person name="Goeker M."/>
        </authorList>
    </citation>
    <scope>NUCLEOTIDE SEQUENCE [LARGE SCALE GENOMIC DNA]</scope>
    <source>
        <strain evidence="5 6">DSM 23606</strain>
    </source>
</reference>
<evidence type="ECO:0000256" key="1">
    <source>
        <dbReference type="ARBA" id="ARBA00006914"/>
    </source>
</evidence>
<gene>
    <name evidence="5" type="ORF">C7443_101278</name>
</gene>
<dbReference type="SMART" id="SM00382">
    <property type="entry name" value="AAA"/>
    <property type="match status" value="2"/>
</dbReference>
<dbReference type="Gene3D" id="3.40.50.300">
    <property type="entry name" value="P-loop containing nucleotide triphosphate hydrolases"/>
    <property type="match status" value="1"/>
</dbReference>
<protein>
    <submittedName>
        <fullName evidence="5">ATPase family protein associated with various cellular activities (AAA)</fullName>
    </submittedName>
</protein>
<keyword evidence="2" id="KW-0547">Nucleotide-binding</keyword>
<organism evidence="5 6">
    <name type="scientific">Plasticicumulans acidivorans</name>
    <dbReference type="NCBI Taxonomy" id="886464"/>
    <lineage>
        <taxon>Bacteria</taxon>
        <taxon>Pseudomonadati</taxon>
        <taxon>Pseudomonadota</taxon>
        <taxon>Gammaproteobacteria</taxon>
        <taxon>Candidatus Competibacteraceae</taxon>
        <taxon>Plasticicumulans</taxon>
    </lineage>
</organism>
<keyword evidence="6" id="KW-1185">Reference proteome</keyword>
<dbReference type="RefSeq" id="WP_110016785.1">
    <property type="nucleotide sequence ID" value="NZ_QGTJ01000001.1"/>
</dbReference>
<accession>A0A317N0J5</accession>
<proteinExistence type="inferred from homology"/>
<dbReference type="PANTHER" id="PTHR23073">
    <property type="entry name" value="26S PROTEASOME REGULATORY SUBUNIT"/>
    <property type="match status" value="1"/>
</dbReference>
<feature type="domain" description="AAA+ ATPase" evidence="4">
    <location>
        <begin position="205"/>
        <end position="359"/>
    </location>
</feature>
<dbReference type="SUPFAM" id="SSF52540">
    <property type="entry name" value="P-loop containing nucleoside triphosphate hydrolases"/>
    <property type="match status" value="1"/>
</dbReference>
<name>A0A317N0J5_9GAMM</name>
<dbReference type="GO" id="GO:0016887">
    <property type="term" value="F:ATP hydrolysis activity"/>
    <property type="evidence" value="ECO:0007669"/>
    <property type="project" value="InterPro"/>
</dbReference>
<dbReference type="InterPro" id="IPR003593">
    <property type="entry name" value="AAA+_ATPase"/>
</dbReference>
<comment type="caution">
    <text evidence="5">The sequence shown here is derived from an EMBL/GenBank/DDBJ whole genome shotgun (WGS) entry which is preliminary data.</text>
</comment>
<dbReference type="EMBL" id="QGTJ01000001">
    <property type="protein sequence ID" value="PWV65793.1"/>
    <property type="molecule type" value="Genomic_DNA"/>
</dbReference>
<dbReference type="Pfam" id="PF00004">
    <property type="entry name" value="AAA"/>
    <property type="match status" value="1"/>
</dbReference>
<sequence length="628" mass="65713">MSAADSEHGHATLSAWVRAGLAHFAADCFTQPPPAIAALGALTEDWPRRRRQDLAVLANTDAALGRLARAFAAQPAELFLLALTGEVEADFLVDLALAELQAPERAARPALHLACALSASLFPSAALTPLALAESALVRSGLLRIGGDGPLPLRWLHCEPRLWAALCGATAPWPGTQRLQAADTELPAATRARIDTLAAALAEDALDALVLRGAPFSGRGRLAAALAQRLGRPALLIDAETWADDGALAAACQWCEWLPVLRPRLGPGEQFVAPPRAEYAGPLLLLLGEAGAVAGAQVLEETLAAPSADERRAQWAAAGVAAPPAALLAGPAIGGLLRRAARLQGDDISARLLAARRQLAAPQLRQLAQPVAPVAANALVLPAAIAAELDEFVIRCEQRERAWRDLGPSACAGAGPGVRALFAGESGTGKTLAAAVVATRLGAPLYRVDLGALMNKYIGETEKNLAALLDHAAGTDVMLLFDEADALFGRRGEGGDSGERYANMLTNYLLTRIEAHPGIVVLTCNHRGRIDSAFTRRLDAIVDFPLPGPAERLALWQAHLGARAPAEAELRHLATYADLAGGHIRNAVIAAAAQCPQGPLPLALLARMLGREYRKLGRALPPALLALS</sequence>
<keyword evidence="3" id="KW-0067">ATP-binding</keyword>
<dbReference type="OrthoDB" id="9809379at2"/>
<dbReference type="Proteomes" id="UP000246569">
    <property type="component" value="Unassembled WGS sequence"/>
</dbReference>
<evidence type="ECO:0000313" key="5">
    <source>
        <dbReference type="EMBL" id="PWV65793.1"/>
    </source>
</evidence>
<evidence type="ECO:0000313" key="6">
    <source>
        <dbReference type="Proteomes" id="UP000246569"/>
    </source>
</evidence>
<feature type="domain" description="AAA+ ATPase" evidence="4">
    <location>
        <begin position="416"/>
        <end position="548"/>
    </location>
</feature>
<evidence type="ECO:0000259" key="4">
    <source>
        <dbReference type="SMART" id="SM00382"/>
    </source>
</evidence>
<evidence type="ECO:0000256" key="2">
    <source>
        <dbReference type="ARBA" id="ARBA00022741"/>
    </source>
</evidence>